<reference evidence="1 2" key="1">
    <citation type="submission" date="2018-03" db="EMBL/GenBank/DDBJ databases">
        <title>Non-Typhoidal Salmonella genome sequencing and assembly.</title>
        <authorList>
            <person name="Matchawe C."/>
        </authorList>
    </citation>
    <scope>NUCLEOTIDE SEQUENCE [LARGE SCALE GENOMIC DNA]</scope>
    <source>
        <strain evidence="1 2">8EV</strain>
    </source>
</reference>
<feature type="non-terminal residue" evidence="1">
    <location>
        <position position="1"/>
    </location>
</feature>
<protein>
    <submittedName>
        <fullName evidence="1">cAMP-activated global transcriptional regulator CRP</fullName>
    </submittedName>
</protein>
<organism evidence="1 2">
    <name type="scientific">Salmonella enterica subsp. enterica serovar Poona</name>
    <dbReference type="NCBI Taxonomy" id="436295"/>
    <lineage>
        <taxon>Bacteria</taxon>
        <taxon>Pseudomonadati</taxon>
        <taxon>Pseudomonadota</taxon>
        <taxon>Gammaproteobacteria</taxon>
        <taxon>Enterobacterales</taxon>
        <taxon>Enterobacteriaceae</taxon>
        <taxon>Salmonella</taxon>
    </lineage>
</organism>
<sequence>NAGRAKPDLRGWQAHRRLGHPLIPSEWRVLSCAIFVCIDVAKTDLSPRD</sequence>
<evidence type="ECO:0000313" key="1">
    <source>
        <dbReference type="EMBL" id="TGD41182.1"/>
    </source>
</evidence>
<dbReference type="Proteomes" id="UP000297989">
    <property type="component" value="Unassembled WGS sequence"/>
</dbReference>
<comment type="caution">
    <text evidence="1">The sequence shown here is derived from an EMBL/GenBank/DDBJ whole genome shotgun (WGS) entry which is preliminary data.</text>
</comment>
<dbReference type="EMBL" id="PYKK01000771">
    <property type="protein sequence ID" value="TGD41182.1"/>
    <property type="molecule type" value="Genomic_DNA"/>
</dbReference>
<accession>A0A659SDX1</accession>
<proteinExistence type="predicted"/>
<dbReference type="AlphaFoldDB" id="A0A659SDX1"/>
<gene>
    <name evidence="1" type="ORF">C9F10_10770</name>
</gene>
<name>A0A659SDX1_SALET</name>
<evidence type="ECO:0000313" key="2">
    <source>
        <dbReference type="Proteomes" id="UP000297989"/>
    </source>
</evidence>